<dbReference type="GO" id="GO:0005852">
    <property type="term" value="C:eukaryotic translation initiation factor 3 complex"/>
    <property type="evidence" value="ECO:0007669"/>
    <property type="project" value="InterPro"/>
</dbReference>
<evidence type="ECO:0000256" key="1">
    <source>
        <dbReference type="ARBA" id="ARBA00022490"/>
    </source>
</evidence>
<protein>
    <submittedName>
        <fullName evidence="4">Uncharacterized protein</fullName>
    </submittedName>
</protein>
<evidence type="ECO:0000313" key="5">
    <source>
        <dbReference type="Proteomes" id="UP001162162"/>
    </source>
</evidence>
<evidence type="ECO:0000313" key="4">
    <source>
        <dbReference type="EMBL" id="KAJ8958098.1"/>
    </source>
</evidence>
<dbReference type="PANTHER" id="PTHR13242:SF0">
    <property type="entry name" value="EUKARYOTIC TRANSLATION INITIATION FACTOR 3 SUBUNIT L"/>
    <property type="match status" value="1"/>
</dbReference>
<comment type="caution">
    <text evidence="4">The sequence shown here is derived from an EMBL/GenBank/DDBJ whole genome shotgun (WGS) entry which is preliminary data.</text>
</comment>
<keyword evidence="1" id="KW-0963">Cytoplasm</keyword>
<sequence length="166" mass="18799">MYCSSGGGGNSYGESCFTSSMLLAFVSAGFLSARRPVTMTRGYFRSDMTVSGPNVSFRMLSRASLAYGRIPTKGYEYGYDDYGAHTGDPSLDEYNRQHFKMPEGVQRFLTCFRNYVNEGLIFELQALYEHSWPKLTEDYFEKRPWPEESEVATLVDSDPKLCGLYA</sequence>
<accession>A0AAV8Z355</accession>
<keyword evidence="3" id="KW-0648">Protein biosynthesis</keyword>
<keyword evidence="2" id="KW-0396">Initiation factor</keyword>
<proteinExistence type="predicted"/>
<evidence type="ECO:0000256" key="3">
    <source>
        <dbReference type="ARBA" id="ARBA00022917"/>
    </source>
</evidence>
<dbReference type="Proteomes" id="UP001162162">
    <property type="component" value="Unassembled WGS sequence"/>
</dbReference>
<dbReference type="PANTHER" id="PTHR13242">
    <property type="entry name" value="EUKARYOTIC TRANSLATION INITIATION FACTOR 3"/>
    <property type="match status" value="1"/>
</dbReference>
<name>A0AAV8Z355_9CUCU</name>
<dbReference type="GO" id="GO:0003743">
    <property type="term" value="F:translation initiation factor activity"/>
    <property type="evidence" value="ECO:0007669"/>
    <property type="project" value="UniProtKB-KW"/>
</dbReference>
<dbReference type="AlphaFoldDB" id="A0AAV8Z355"/>
<gene>
    <name evidence="4" type="ORF">NQ318_006026</name>
</gene>
<organism evidence="4 5">
    <name type="scientific">Aromia moschata</name>
    <dbReference type="NCBI Taxonomy" id="1265417"/>
    <lineage>
        <taxon>Eukaryota</taxon>
        <taxon>Metazoa</taxon>
        <taxon>Ecdysozoa</taxon>
        <taxon>Arthropoda</taxon>
        <taxon>Hexapoda</taxon>
        <taxon>Insecta</taxon>
        <taxon>Pterygota</taxon>
        <taxon>Neoptera</taxon>
        <taxon>Endopterygota</taxon>
        <taxon>Coleoptera</taxon>
        <taxon>Polyphaga</taxon>
        <taxon>Cucujiformia</taxon>
        <taxon>Chrysomeloidea</taxon>
        <taxon>Cerambycidae</taxon>
        <taxon>Cerambycinae</taxon>
        <taxon>Callichromatini</taxon>
        <taxon>Aromia</taxon>
    </lineage>
</organism>
<dbReference type="InterPro" id="IPR019382">
    <property type="entry name" value="eIF3l"/>
</dbReference>
<reference evidence="4" key="1">
    <citation type="journal article" date="2023" name="Insect Mol. Biol.">
        <title>Genome sequencing provides insights into the evolution of gene families encoding plant cell wall-degrading enzymes in longhorned beetles.</title>
        <authorList>
            <person name="Shin N.R."/>
            <person name="Okamura Y."/>
            <person name="Kirsch R."/>
            <person name="Pauchet Y."/>
        </authorList>
    </citation>
    <scope>NUCLEOTIDE SEQUENCE</scope>
    <source>
        <strain evidence="4">AMC_N1</strain>
    </source>
</reference>
<evidence type="ECO:0000256" key="2">
    <source>
        <dbReference type="ARBA" id="ARBA00022540"/>
    </source>
</evidence>
<keyword evidence="5" id="KW-1185">Reference proteome</keyword>
<dbReference type="EMBL" id="JAPWTK010000019">
    <property type="protein sequence ID" value="KAJ8958098.1"/>
    <property type="molecule type" value="Genomic_DNA"/>
</dbReference>